<keyword evidence="1" id="KW-0812">Transmembrane</keyword>
<feature type="transmembrane region" description="Helical" evidence="1">
    <location>
        <begin position="64"/>
        <end position="85"/>
    </location>
</feature>
<proteinExistence type="predicted"/>
<gene>
    <name evidence="2" type="ORF">E7Y31_01745</name>
</gene>
<evidence type="ECO:0000313" key="2">
    <source>
        <dbReference type="EMBL" id="THJ76096.1"/>
    </source>
</evidence>
<comment type="caution">
    <text evidence="2">The sequence shown here is derived from an EMBL/GenBank/DDBJ whole genome shotgun (WGS) entry which is preliminary data.</text>
</comment>
<dbReference type="AlphaFoldDB" id="A0A4S5EUD0"/>
<name>A0A4S5EUD0_9ACTN</name>
<reference evidence="2 3" key="1">
    <citation type="submission" date="2019-04" db="EMBL/GenBank/DDBJ databases">
        <title>Draft genome sequences for three unisolated Alnus-infective Frankia Sp+ strains, AgTrS, AiOr and AvVan, the first sequenced Frankia strains able to sporulate in-planta.</title>
        <authorList>
            <person name="Bethencourt L."/>
            <person name="Vautrin F."/>
            <person name="Taib N."/>
            <person name="Dubost A."/>
            <person name="Castro-Garcia L."/>
            <person name="Imbaud O."/>
            <person name="Abrouk D."/>
            <person name="Fournier P."/>
            <person name="Briolay J."/>
            <person name="Nguyen A."/>
            <person name="Normand P."/>
            <person name="Fernandez M.P."/>
            <person name="Brochier-Armanet C."/>
            <person name="Herrera-Belaroussi A."/>
        </authorList>
    </citation>
    <scope>NUCLEOTIDE SEQUENCE [LARGE SCALE GENOMIC DNA]</scope>
    <source>
        <strain evidence="2 3">AvVan</strain>
    </source>
</reference>
<protein>
    <submittedName>
        <fullName evidence="2">Alkaline shock response membrane anchor protein AmaP</fullName>
    </submittedName>
</protein>
<keyword evidence="1" id="KW-1133">Transmembrane helix</keyword>
<accession>A0A4S5EUD0</accession>
<sequence>MTGLGPRTPSTDRRNRVVLAALGLLFTAVGVVALLVGVGVFGDDRADRPVLDPDARAFAADHGWFWPVVGVVCGLIALLALVWLAQQFRTDRSHGLDVTHDELGDVHLPATALTDAVEDDVAGITGVRGTRVELRGRHEPSLEIAVRVARGTDVPVVLGQVCGPVLERARRALGRPDLPAQVDVTAVGGVRRGPDVR</sequence>
<organism evidence="2 3">
    <name type="scientific">Candidatus Frankia alpina</name>
    <dbReference type="NCBI Taxonomy" id="2699483"/>
    <lineage>
        <taxon>Bacteria</taxon>
        <taxon>Bacillati</taxon>
        <taxon>Actinomycetota</taxon>
        <taxon>Actinomycetes</taxon>
        <taxon>Frankiales</taxon>
        <taxon>Frankiaceae</taxon>
        <taxon>Frankia</taxon>
    </lineage>
</organism>
<feature type="transmembrane region" description="Helical" evidence="1">
    <location>
        <begin position="17"/>
        <end position="41"/>
    </location>
</feature>
<evidence type="ECO:0000313" key="3">
    <source>
        <dbReference type="Proteomes" id="UP000305282"/>
    </source>
</evidence>
<dbReference type="EMBL" id="SSXH01000017">
    <property type="protein sequence ID" value="THJ76096.1"/>
    <property type="molecule type" value="Genomic_DNA"/>
</dbReference>
<keyword evidence="3" id="KW-1185">Reference proteome</keyword>
<dbReference type="OrthoDB" id="3213127at2"/>
<evidence type="ECO:0000256" key="1">
    <source>
        <dbReference type="SAM" id="Phobius"/>
    </source>
</evidence>
<dbReference type="Proteomes" id="UP000305282">
    <property type="component" value="Unassembled WGS sequence"/>
</dbReference>
<dbReference type="RefSeq" id="WP_136446600.1">
    <property type="nucleotide sequence ID" value="NZ_SSXH01000017.1"/>
</dbReference>
<keyword evidence="1" id="KW-0472">Membrane</keyword>